<sequence length="226" mass="25776">MDQCLHIPEILRAICDETTKKTALAVALTSRHFLQPGLDRIWREVDCFEAIIACLPTDLWEVEESGGYLEPKLHFLRRPITSSDMERYKTHYAPRIRYFALKMVEGSALFGLDAFQGIQLATQWQPGALAPLLKQLAWPYSFTDTNSSLRAEDYFQETFPLCIPFPRKHRDRTGCHTGVRLSPTSRLCPLSHGTSPKTQNTISDQFATRGAIGQRWVFPLEDGWFG</sequence>
<accession>A0A4Y7TH18</accession>
<dbReference type="STRING" id="71717.A0A4Y7TH18"/>
<organism evidence="1 2">
    <name type="scientific">Coprinellus micaceus</name>
    <name type="common">Glistening ink-cap mushroom</name>
    <name type="synonym">Coprinus micaceus</name>
    <dbReference type="NCBI Taxonomy" id="71717"/>
    <lineage>
        <taxon>Eukaryota</taxon>
        <taxon>Fungi</taxon>
        <taxon>Dikarya</taxon>
        <taxon>Basidiomycota</taxon>
        <taxon>Agaricomycotina</taxon>
        <taxon>Agaricomycetes</taxon>
        <taxon>Agaricomycetidae</taxon>
        <taxon>Agaricales</taxon>
        <taxon>Agaricineae</taxon>
        <taxon>Psathyrellaceae</taxon>
        <taxon>Coprinellus</taxon>
    </lineage>
</organism>
<keyword evidence="2" id="KW-1185">Reference proteome</keyword>
<evidence type="ECO:0000313" key="2">
    <source>
        <dbReference type="Proteomes" id="UP000298030"/>
    </source>
</evidence>
<dbReference type="Proteomes" id="UP000298030">
    <property type="component" value="Unassembled WGS sequence"/>
</dbReference>
<evidence type="ECO:0000313" key="1">
    <source>
        <dbReference type="EMBL" id="TEB33218.1"/>
    </source>
</evidence>
<dbReference type="EMBL" id="QPFP01000013">
    <property type="protein sequence ID" value="TEB33218.1"/>
    <property type="molecule type" value="Genomic_DNA"/>
</dbReference>
<dbReference type="AlphaFoldDB" id="A0A4Y7TH18"/>
<gene>
    <name evidence="1" type="ORF">FA13DRAFT_1708581</name>
</gene>
<protein>
    <submittedName>
        <fullName evidence="1">Uncharacterized protein</fullName>
    </submittedName>
</protein>
<proteinExistence type="predicted"/>
<name>A0A4Y7TH18_COPMI</name>
<comment type="caution">
    <text evidence="1">The sequence shown here is derived from an EMBL/GenBank/DDBJ whole genome shotgun (WGS) entry which is preliminary data.</text>
</comment>
<dbReference type="OrthoDB" id="2841072at2759"/>
<reference evidence="1 2" key="1">
    <citation type="journal article" date="2019" name="Nat. Ecol. Evol.">
        <title>Megaphylogeny resolves global patterns of mushroom evolution.</title>
        <authorList>
            <person name="Varga T."/>
            <person name="Krizsan K."/>
            <person name="Foldi C."/>
            <person name="Dima B."/>
            <person name="Sanchez-Garcia M."/>
            <person name="Sanchez-Ramirez S."/>
            <person name="Szollosi G.J."/>
            <person name="Szarkandi J.G."/>
            <person name="Papp V."/>
            <person name="Albert L."/>
            <person name="Andreopoulos W."/>
            <person name="Angelini C."/>
            <person name="Antonin V."/>
            <person name="Barry K.W."/>
            <person name="Bougher N.L."/>
            <person name="Buchanan P."/>
            <person name="Buyck B."/>
            <person name="Bense V."/>
            <person name="Catcheside P."/>
            <person name="Chovatia M."/>
            <person name="Cooper J."/>
            <person name="Damon W."/>
            <person name="Desjardin D."/>
            <person name="Finy P."/>
            <person name="Geml J."/>
            <person name="Haridas S."/>
            <person name="Hughes K."/>
            <person name="Justo A."/>
            <person name="Karasinski D."/>
            <person name="Kautmanova I."/>
            <person name="Kiss B."/>
            <person name="Kocsube S."/>
            <person name="Kotiranta H."/>
            <person name="LaButti K.M."/>
            <person name="Lechner B.E."/>
            <person name="Liimatainen K."/>
            <person name="Lipzen A."/>
            <person name="Lukacs Z."/>
            <person name="Mihaltcheva S."/>
            <person name="Morgado L.N."/>
            <person name="Niskanen T."/>
            <person name="Noordeloos M.E."/>
            <person name="Ohm R.A."/>
            <person name="Ortiz-Santana B."/>
            <person name="Ovrebo C."/>
            <person name="Racz N."/>
            <person name="Riley R."/>
            <person name="Savchenko A."/>
            <person name="Shiryaev A."/>
            <person name="Soop K."/>
            <person name="Spirin V."/>
            <person name="Szebenyi C."/>
            <person name="Tomsovsky M."/>
            <person name="Tulloss R.E."/>
            <person name="Uehling J."/>
            <person name="Grigoriev I.V."/>
            <person name="Vagvolgyi C."/>
            <person name="Papp T."/>
            <person name="Martin F.M."/>
            <person name="Miettinen O."/>
            <person name="Hibbett D.S."/>
            <person name="Nagy L.G."/>
        </authorList>
    </citation>
    <scope>NUCLEOTIDE SEQUENCE [LARGE SCALE GENOMIC DNA]</scope>
    <source>
        <strain evidence="1 2">FP101781</strain>
    </source>
</reference>